<accession>A0A7C3Z9X7</accession>
<reference evidence="1" key="1">
    <citation type="journal article" date="2020" name="mSystems">
        <title>Genome- and Community-Level Interaction Insights into Carbon Utilization and Element Cycling Functions of Hydrothermarchaeota in Hydrothermal Sediment.</title>
        <authorList>
            <person name="Zhou Z."/>
            <person name="Liu Y."/>
            <person name="Xu W."/>
            <person name="Pan J."/>
            <person name="Luo Z.H."/>
            <person name="Li M."/>
        </authorList>
    </citation>
    <scope>NUCLEOTIDE SEQUENCE [LARGE SCALE GENOMIC DNA]</scope>
    <source>
        <strain evidence="1">SpSt-897</strain>
    </source>
</reference>
<dbReference type="AlphaFoldDB" id="A0A7C3Z9X7"/>
<sequence length="217" mass="24927">MIKRLQEFWARLRGDRGRLRARIRVDFYLNKSARSLVDWHDALPQERDPVSLAIFLYARILYELAELNETRAAKELMVFLTQVVDLVLSGEGSLQRPRLPLGELTLQQEEPAEPPSRSYQAEFFQQQDGQYFVDLKGSLGKEGIYLPAAYVVFLQDCFNRLDPQALRRLAQSLARLHDYYKLRRDFWDSAALAGGPLFALGTVNLDPEGSDPEAEEH</sequence>
<proteinExistence type="predicted"/>
<dbReference type="EMBL" id="DTMF01000137">
    <property type="protein sequence ID" value="HGF33793.1"/>
    <property type="molecule type" value="Genomic_DNA"/>
</dbReference>
<evidence type="ECO:0000313" key="1">
    <source>
        <dbReference type="EMBL" id="HGF33793.1"/>
    </source>
</evidence>
<comment type="caution">
    <text evidence="1">The sequence shown here is derived from an EMBL/GenBank/DDBJ whole genome shotgun (WGS) entry which is preliminary data.</text>
</comment>
<organism evidence="1">
    <name type="scientific">Desulfobacca acetoxidans</name>
    <dbReference type="NCBI Taxonomy" id="60893"/>
    <lineage>
        <taxon>Bacteria</taxon>
        <taxon>Pseudomonadati</taxon>
        <taxon>Thermodesulfobacteriota</taxon>
        <taxon>Desulfobaccia</taxon>
        <taxon>Desulfobaccales</taxon>
        <taxon>Desulfobaccaceae</taxon>
        <taxon>Desulfobacca</taxon>
    </lineage>
</organism>
<protein>
    <submittedName>
        <fullName evidence="1">Uncharacterized protein</fullName>
    </submittedName>
</protein>
<name>A0A7C3Z9X7_9BACT</name>
<gene>
    <name evidence="1" type="ORF">ENW96_05300</name>
</gene>